<dbReference type="GeneID" id="33360302"/>
<evidence type="ECO:0000256" key="1">
    <source>
        <dbReference type="SAM" id="Phobius"/>
    </source>
</evidence>
<proteinExistence type="predicted"/>
<feature type="transmembrane region" description="Helical" evidence="1">
    <location>
        <begin position="6"/>
        <end position="23"/>
    </location>
</feature>
<reference evidence="2" key="1">
    <citation type="journal article" date="2017" name="J. Phycol.">
        <title>Analysis of chloroplast genomes and a supermatrix inform reclassification of the Rhodomelaceae (Rhodophyta).</title>
        <authorList>
            <person name="Diaz-Tapia P."/>
            <person name="Maggs C.A."/>
            <person name="West J.A."/>
            <person name="Verbruggen H."/>
        </authorList>
    </citation>
    <scope>NUCLEOTIDE SEQUENCE</scope>
    <source>
        <strain evidence="2">PD1151</strain>
    </source>
</reference>
<protein>
    <submittedName>
        <fullName evidence="2">Preprotein-translocase subunit g</fullName>
    </submittedName>
</protein>
<evidence type="ECO:0000313" key="2">
    <source>
        <dbReference type="EMBL" id="ARW67055.1"/>
    </source>
</evidence>
<keyword evidence="2" id="KW-0934">Plastid</keyword>
<dbReference type="RefSeq" id="YP_009397869.1">
    <property type="nucleotide sequence ID" value="NC_035289.1"/>
</dbReference>
<keyword evidence="2" id="KW-0150">Chloroplast</keyword>
<keyword evidence="1" id="KW-0812">Transmembrane</keyword>
<geneLocation type="chloroplast" evidence="2"/>
<organism evidence="2">
    <name type="scientific">Sonderella linearis</name>
    <dbReference type="NCBI Taxonomy" id="110477"/>
    <lineage>
        <taxon>Eukaryota</taxon>
        <taxon>Rhodophyta</taxon>
        <taxon>Florideophyceae</taxon>
        <taxon>Rhodymeniophycidae</taxon>
        <taxon>Ceramiales</taxon>
        <taxon>Rhodomelaceae</taxon>
        <taxon>Sonderella</taxon>
    </lineage>
</organism>
<keyword evidence="1" id="KW-0472">Membrane</keyword>
<accession>A0A1Z1MMM8</accession>
<dbReference type="AlphaFoldDB" id="A0A1Z1MMM8"/>
<feature type="transmembrane region" description="Helical" evidence="1">
    <location>
        <begin position="44"/>
        <end position="65"/>
    </location>
</feature>
<dbReference type="EMBL" id="MF101445">
    <property type="protein sequence ID" value="ARW67055.1"/>
    <property type="molecule type" value="Genomic_DNA"/>
</dbReference>
<keyword evidence="1" id="KW-1133">Transmembrane helix</keyword>
<sequence length="66" mass="7721">MIKLFWYISGLLTIFLILLSNNNNGSSNFINQSKILNFRTGQSFIQKFIIFIILLFFILTIISLFN</sequence>
<name>A0A1Z1MMM8_9FLOR</name>
<gene>
    <name evidence="2" type="primary">secG</name>
</gene>